<gene>
    <name evidence="9" type="ORF">QNA08_01390</name>
</gene>
<evidence type="ECO:0000256" key="8">
    <source>
        <dbReference type="SAM" id="SignalP"/>
    </source>
</evidence>
<evidence type="ECO:0000256" key="2">
    <source>
        <dbReference type="ARBA" id="ARBA00008163"/>
    </source>
</evidence>
<comment type="caution">
    <text evidence="9">The sequence shown here is derived from an EMBL/GenBank/DDBJ whole genome shotgun (WGS) entry which is preliminary data.</text>
</comment>
<evidence type="ECO:0000256" key="5">
    <source>
        <dbReference type="ARBA" id="ARBA00022729"/>
    </source>
</evidence>
<dbReference type="EMBL" id="JASJEV010000001">
    <property type="protein sequence ID" value="MDJ1156896.1"/>
    <property type="molecule type" value="Genomic_DNA"/>
</dbReference>
<keyword evidence="4" id="KW-0812">Transmembrane</keyword>
<name>A0ABT7AE61_9HYPH</name>
<evidence type="ECO:0000313" key="9">
    <source>
        <dbReference type="EMBL" id="MDJ1156896.1"/>
    </source>
</evidence>
<keyword evidence="7" id="KW-0998">Cell outer membrane</keyword>
<proteinExistence type="inferred from homology"/>
<dbReference type="Pfam" id="PF03349">
    <property type="entry name" value="Toluene_X"/>
    <property type="match status" value="1"/>
</dbReference>
<sequence>MRHFTHFIAMAAVSTAALVAATGGANAGAFAIREQSAVGQGLSFAGAAAGSAGLNSIFWNPATITMKPGFQTEFALTAVIPEAKITPIAGTSPFLINRGSSGDIGEDALVPSGSVSYQLNDRLWLGLYTGAPFGFTTKPNYDWAGQIYSRTSRVFSFNATPVVAYKVNDWLSLAAGVQIQYMDVRLRSATSFLPGARSGTLEGDDTSFGYTLGATITPFAGTEIGIGFRSSIRQELDGDLTIPVGATASAIVPVKATVNLPETVSVGLRQAVNDRWTVSAGFEWTNWSRLKDPRVVNQLNGTVAQVLHFNYDDGWFASIGAEYKLNPNWTFRAGVAYEWSPIDEKIRSTRLPDNDRIWASIGASYAWNDKLTFDIGYTHIFSRDTKIRIAQGHQDLIVNPILGPLPFVGDVDSRVDIIAVGMRYRWDEPSKPIPAPIVRKY</sequence>
<feature type="chain" id="PRO_5047058693" evidence="8">
    <location>
        <begin position="28"/>
        <end position="441"/>
    </location>
</feature>
<feature type="signal peptide" evidence="8">
    <location>
        <begin position="1"/>
        <end position="27"/>
    </location>
</feature>
<evidence type="ECO:0000256" key="7">
    <source>
        <dbReference type="ARBA" id="ARBA00023237"/>
    </source>
</evidence>
<evidence type="ECO:0000256" key="6">
    <source>
        <dbReference type="ARBA" id="ARBA00023136"/>
    </source>
</evidence>
<evidence type="ECO:0000313" key="10">
    <source>
        <dbReference type="Proteomes" id="UP001321492"/>
    </source>
</evidence>
<dbReference type="RefSeq" id="WP_283738888.1">
    <property type="nucleotide sequence ID" value="NZ_JASJEV010000001.1"/>
</dbReference>
<dbReference type="InterPro" id="IPR005017">
    <property type="entry name" value="OMPP1/FadL/TodX"/>
</dbReference>
<keyword evidence="5 8" id="KW-0732">Signal</keyword>
<evidence type="ECO:0000256" key="1">
    <source>
        <dbReference type="ARBA" id="ARBA00004571"/>
    </source>
</evidence>
<reference evidence="9 10" key="1">
    <citation type="submission" date="2023-05" db="EMBL/GenBank/DDBJ databases">
        <title>Chelatococcus sp. nov., a moderately thermophilic bacterium isolated from hot spring microbial mat.</title>
        <authorList>
            <person name="Hu C.-J."/>
            <person name="Li W.-J."/>
        </authorList>
    </citation>
    <scope>NUCLEOTIDE SEQUENCE [LARGE SCALE GENOMIC DNA]</scope>
    <source>
        <strain evidence="9 10">SYSU G07232</strain>
    </source>
</reference>
<dbReference type="Gene3D" id="2.40.160.60">
    <property type="entry name" value="Outer membrane protein transport protein (OMPP1/FadL/TodX)"/>
    <property type="match status" value="1"/>
</dbReference>
<keyword evidence="10" id="KW-1185">Reference proteome</keyword>
<dbReference type="PANTHER" id="PTHR35093">
    <property type="entry name" value="OUTER MEMBRANE PROTEIN NMB0088-RELATED"/>
    <property type="match status" value="1"/>
</dbReference>
<keyword evidence="3" id="KW-1134">Transmembrane beta strand</keyword>
<organism evidence="9 10">
    <name type="scientific">Chelatococcus albus</name>
    <dbReference type="NCBI Taxonomy" id="3047466"/>
    <lineage>
        <taxon>Bacteria</taxon>
        <taxon>Pseudomonadati</taxon>
        <taxon>Pseudomonadota</taxon>
        <taxon>Alphaproteobacteria</taxon>
        <taxon>Hyphomicrobiales</taxon>
        <taxon>Chelatococcaceae</taxon>
        <taxon>Chelatococcus</taxon>
    </lineage>
</organism>
<evidence type="ECO:0000256" key="4">
    <source>
        <dbReference type="ARBA" id="ARBA00022692"/>
    </source>
</evidence>
<dbReference type="SUPFAM" id="SSF56935">
    <property type="entry name" value="Porins"/>
    <property type="match status" value="1"/>
</dbReference>
<keyword evidence="6" id="KW-0472">Membrane</keyword>
<comment type="subcellular location">
    <subcellularLocation>
        <location evidence="1">Cell outer membrane</location>
        <topology evidence="1">Multi-pass membrane protein</topology>
    </subcellularLocation>
</comment>
<comment type="similarity">
    <text evidence="2">Belongs to the OmpP1/FadL family.</text>
</comment>
<dbReference type="Proteomes" id="UP001321492">
    <property type="component" value="Unassembled WGS sequence"/>
</dbReference>
<protein>
    <submittedName>
        <fullName evidence="9">Outer membrane protein transport protein</fullName>
    </submittedName>
</protein>
<evidence type="ECO:0000256" key="3">
    <source>
        <dbReference type="ARBA" id="ARBA00022452"/>
    </source>
</evidence>
<accession>A0ABT7AE61</accession>
<dbReference type="PANTHER" id="PTHR35093:SF3">
    <property type="entry name" value="LONG-CHAIN FATTY ACID TRANSPORT PROTEIN"/>
    <property type="match status" value="1"/>
</dbReference>